<reference evidence="1 2" key="1">
    <citation type="submission" date="2016-04" db="EMBL/GenBank/DDBJ databases">
        <title>Genome analyses suggest a sexual origin of heterokaryosis in a supposedly ancient asexual fungus.</title>
        <authorList>
            <person name="Ropars J."/>
            <person name="Sedzielewska K."/>
            <person name="Noel J."/>
            <person name="Charron P."/>
            <person name="Farinelli L."/>
            <person name="Marton T."/>
            <person name="Kruger M."/>
            <person name="Pelin A."/>
            <person name="Brachmann A."/>
            <person name="Corradi N."/>
        </authorList>
    </citation>
    <scope>NUCLEOTIDE SEQUENCE [LARGE SCALE GENOMIC DNA]</scope>
    <source>
        <strain evidence="1 2">A5</strain>
    </source>
</reference>
<feature type="non-terminal residue" evidence="1">
    <location>
        <position position="118"/>
    </location>
</feature>
<reference evidence="1 2" key="2">
    <citation type="submission" date="2017-09" db="EMBL/GenBank/DDBJ databases">
        <title>Extensive intraspecific genome diversity in a model arbuscular mycorrhizal fungus.</title>
        <authorList>
            <person name="Chen E.C."/>
            <person name="Morin E."/>
            <person name="Beaudet D."/>
            <person name="Noel J."/>
            <person name="Ndikumana S."/>
            <person name="Charron P."/>
            <person name="St-Onge C."/>
            <person name="Giorgi J."/>
            <person name="Grigoriev I.V."/>
            <person name="Roux C."/>
            <person name="Martin F.M."/>
            <person name="Corradi N."/>
        </authorList>
    </citation>
    <scope>NUCLEOTIDE SEQUENCE [LARGE SCALE GENOMIC DNA]</scope>
    <source>
        <strain evidence="1 2">A5</strain>
    </source>
</reference>
<accession>A0A2I1E708</accession>
<dbReference type="EMBL" id="LLXJ01000078">
    <property type="protein sequence ID" value="PKC15679.1"/>
    <property type="molecule type" value="Genomic_DNA"/>
</dbReference>
<comment type="caution">
    <text evidence="1">The sequence shown here is derived from an EMBL/GenBank/DDBJ whole genome shotgun (WGS) entry which is preliminary data.</text>
</comment>
<dbReference type="OrthoDB" id="2428127at2759"/>
<dbReference type="AlphaFoldDB" id="A0A2I1E708"/>
<proteinExistence type="predicted"/>
<dbReference type="VEuPathDB" id="FungiDB:RhiirA1_429091"/>
<evidence type="ECO:0000313" key="1">
    <source>
        <dbReference type="EMBL" id="PKC15679.1"/>
    </source>
</evidence>
<protein>
    <submittedName>
        <fullName evidence="1">Uncharacterized protein</fullName>
    </submittedName>
</protein>
<dbReference type="Proteomes" id="UP000232722">
    <property type="component" value="Unassembled WGS sequence"/>
</dbReference>
<evidence type="ECO:0000313" key="2">
    <source>
        <dbReference type="Proteomes" id="UP000232722"/>
    </source>
</evidence>
<name>A0A2I1E708_9GLOM</name>
<organism evidence="1 2">
    <name type="scientific">Rhizophagus irregularis</name>
    <dbReference type="NCBI Taxonomy" id="588596"/>
    <lineage>
        <taxon>Eukaryota</taxon>
        <taxon>Fungi</taxon>
        <taxon>Fungi incertae sedis</taxon>
        <taxon>Mucoromycota</taxon>
        <taxon>Glomeromycotina</taxon>
        <taxon>Glomeromycetes</taxon>
        <taxon>Glomerales</taxon>
        <taxon>Glomeraceae</taxon>
        <taxon>Rhizophagus</taxon>
    </lineage>
</organism>
<dbReference type="VEuPathDB" id="FungiDB:FUN_007828"/>
<sequence>MSDQKLIAYNNSETNLNELNTWLNNTSEKPNSWSLVDQPKLISLYEIFHEDIKKQIQNLLENKQKILMTGVTKLSSSKIRYYRVEFENYLLTSDDYQIIGSIIVNNERFDDLSVKFHM</sequence>
<gene>
    <name evidence="1" type="ORF">RhiirA5_348799</name>
</gene>